<evidence type="ECO:0000313" key="2">
    <source>
        <dbReference type="EMBL" id="SDH30442.1"/>
    </source>
</evidence>
<evidence type="ECO:0000313" key="3">
    <source>
        <dbReference type="Proteomes" id="UP000183263"/>
    </source>
</evidence>
<dbReference type="Proteomes" id="UP000183263">
    <property type="component" value="Unassembled WGS sequence"/>
</dbReference>
<dbReference type="InterPro" id="IPR011251">
    <property type="entry name" value="Luciferase-like_dom"/>
</dbReference>
<dbReference type="SUPFAM" id="SSF51679">
    <property type="entry name" value="Bacterial luciferase-like"/>
    <property type="match status" value="1"/>
</dbReference>
<proteinExistence type="predicted"/>
<dbReference type="Gene3D" id="3.20.20.30">
    <property type="entry name" value="Luciferase-like domain"/>
    <property type="match status" value="1"/>
</dbReference>
<accession>A0A1G8BB16</accession>
<dbReference type="AlphaFoldDB" id="A0A1G8BB16"/>
<keyword evidence="2" id="KW-0503">Monooxygenase</keyword>
<reference evidence="2 3" key="1">
    <citation type="submission" date="2016-10" db="EMBL/GenBank/DDBJ databases">
        <authorList>
            <person name="de Groot N.N."/>
        </authorList>
    </citation>
    <scope>NUCLEOTIDE SEQUENCE [LARGE SCALE GENOMIC DNA]</scope>
    <source>
        <strain evidence="2 3">DSM 44892</strain>
    </source>
</reference>
<name>A0A1G8BB16_9NOCA</name>
<dbReference type="RefSeq" id="WP_072736256.1">
    <property type="nucleotide sequence ID" value="NZ_CP048813.1"/>
</dbReference>
<keyword evidence="3" id="KW-1185">Reference proteome</keyword>
<dbReference type="Pfam" id="PF00296">
    <property type="entry name" value="Bac_luciferase"/>
    <property type="match status" value="1"/>
</dbReference>
<protein>
    <submittedName>
        <fullName evidence="2">Luciferase-like monooxygenase</fullName>
    </submittedName>
</protein>
<dbReference type="InterPro" id="IPR036661">
    <property type="entry name" value="Luciferase-like_sf"/>
</dbReference>
<organism evidence="2 3">
    <name type="scientific">Rhodococcus triatomae</name>
    <dbReference type="NCBI Taxonomy" id="300028"/>
    <lineage>
        <taxon>Bacteria</taxon>
        <taxon>Bacillati</taxon>
        <taxon>Actinomycetota</taxon>
        <taxon>Actinomycetes</taxon>
        <taxon>Mycobacteriales</taxon>
        <taxon>Nocardiaceae</taxon>
        <taxon>Rhodococcus</taxon>
    </lineage>
</organism>
<evidence type="ECO:0000259" key="1">
    <source>
        <dbReference type="Pfam" id="PF00296"/>
    </source>
</evidence>
<dbReference type="GO" id="GO:0004497">
    <property type="term" value="F:monooxygenase activity"/>
    <property type="evidence" value="ECO:0007669"/>
    <property type="project" value="UniProtKB-KW"/>
</dbReference>
<keyword evidence="2" id="KW-0560">Oxidoreductase</keyword>
<feature type="domain" description="Luciferase-like" evidence="1">
    <location>
        <begin position="23"/>
        <end position="103"/>
    </location>
</feature>
<gene>
    <name evidence="2" type="ORF">SAMN05444695_101783</name>
</gene>
<sequence>MIPTRSDPPVTGAAVKTALYAPPVEPDIERWREKIRHIDASELTALSVSDHFLASRQDSIAALAALAACTDRVRLMALVPCNDYRHPVLTHEAAATIDVLSAGLLVGTVEECTEQLLERRERLGLNYVDFGATGFAEVAPLIHELAGIRDPAGSS</sequence>
<dbReference type="EMBL" id="FNDN01000001">
    <property type="protein sequence ID" value="SDH30442.1"/>
    <property type="molecule type" value="Genomic_DNA"/>
</dbReference>
<dbReference type="GO" id="GO:0016705">
    <property type="term" value="F:oxidoreductase activity, acting on paired donors, with incorporation or reduction of molecular oxygen"/>
    <property type="evidence" value="ECO:0007669"/>
    <property type="project" value="InterPro"/>
</dbReference>